<keyword evidence="2" id="KW-0732">Signal</keyword>
<evidence type="ECO:0008006" key="5">
    <source>
        <dbReference type="Google" id="ProtNLM"/>
    </source>
</evidence>
<evidence type="ECO:0000313" key="4">
    <source>
        <dbReference type="Proteomes" id="UP001341820"/>
    </source>
</evidence>
<keyword evidence="1" id="KW-1133">Transmembrane helix</keyword>
<evidence type="ECO:0000256" key="2">
    <source>
        <dbReference type="SAM" id="SignalP"/>
    </source>
</evidence>
<evidence type="ECO:0000313" key="3">
    <source>
        <dbReference type="EMBL" id="MED4128156.1"/>
    </source>
</evidence>
<sequence>MKKTFYITLVLLLILASLPLQKAVAQDNEPDILESTLNELISNGEYPEDLNSELEKENLELINFDLVETQLELDLITDEDEHDASIQSNLHLDFNNVQGALEVNSVLEGESVTSSYTLDIVTVTEDLIEFSMTDQLTGEVFNYSSNELYPSAIVAVPIGAWITAAALKALAASAILIIAGLTYVLATHAISKIQNQKNRKYNHYRATLTNKKLYIGDGISRSGAISRGKSGRDVWSVSKNQAKEVAKGVNRNGQPIHEIDKDRKGKYYHWHPYKRSPKMHSFYGYPQ</sequence>
<dbReference type="RefSeq" id="WP_328236940.1">
    <property type="nucleotide sequence ID" value="NZ_JAROAS010000013.1"/>
</dbReference>
<keyword evidence="1" id="KW-0472">Membrane</keyword>
<dbReference type="Proteomes" id="UP001341820">
    <property type="component" value="Unassembled WGS sequence"/>
</dbReference>
<feature type="transmembrane region" description="Helical" evidence="1">
    <location>
        <begin position="169"/>
        <end position="190"/>
    </location>
</feature>
<feature type="signal peptide" evidence="2">
    <location>
        <begin position="1"/>
        <end position="22"/>
    </location>
</feature>
<dbReference type="EMBL" id="JAROAS010000013">
    <property type="protein sequence ID" value="MED4128156.1"/>
    <property type="molecule type" value="Genomic_DNA"/>
</dbReference>
<reference evidence="3 4" key="1">
    <citation type="submission" date="2023-03" db="EMBL/GenBank/DDBJ databases">
        <title>Bacillus Genome Sequencing.</title>
        <authorList>
            <person name="Dunlap C."/>
        </authorList>
    </citation>
    <scope>NUCLEOTIDE SEQUENCE [LARGE SCALE GENOMIC DNA]</scope>
    <source>
        <strain evidence="3 4">B-4107</strain>
    </source>
</reference>
<protein>
    <recommendedName>
        <fullName evidence="5">Bacterial toxin 24 domain-containing protein</fullName>
    </recommendedName>
</protein>
<keyword evidence="4" id="KW-1185">Reference proteome</keyword>
<comment type="caution">
    <text evidence="3">The sequence shown here is derived from an EMBL/GenBank/DDBJ whole genome shotgun (WGS) entry which is preliminary data.</text>
</comment>
<accession>A0ABU6NIX4</accession>
<feature type="chain" id="PRO_5046866536" description="Bacterial toxin 24 domain-containing protein" evidence="2">
    <location>
        <begin position="23"/>
        <end position="287"/>
    </location>
</feature>
<organism evidence="3 4">
    <name type="scientific">Shouchella miscanthi</name>
    <dbReference type="NCBI Taxonomy" id="2598861"/>
    <lineage>
        <taxon>Bacteria</taxon>
        <taxon>Bacillati</taxon>
        <taxon>Bacillota</taxon>
        <taxon>Bacilli</taxon>
        <taxon>Bacillales</taxon>
        <taxon>Bacillaceae</taxon>
        <taxon>Shouchella</taxon>
    </lineage>
</organism>
<keyword evidence="1" id="KW-0812">Transmembrane</keyword>
<evidence type="ECO:0000256" key="1">
    <source>
        <dbReference type="SAM" id="Phobius"/>
    </source>
</evidence>
<proteinExistence type="predicted"/>
<gene>
    <name evidence="3" type="ORF">P5F74_08460</name>
</gene>
<name>A0ABU6NIX4_9BACI</name>